<organism evidence="1 2">
    <name type="scientific">Aspergillus niger (strain ATCC MYA-4892 / CBS 513.88 / FGSC A1513)</name>
    <dbReference type="NCBI Taxonomy" id="425011"/>
    <lineage>
        <taxon>Eukaryota</taxon>
        <taxon>Fungi</taxon>
        <taxon>Dikarya</taxon>
        <taxon>Ascomycota</taxon>
        <taxon>Pezizomycotina</taxon>
        <taxon>Eurotiomycetes</taxon>
        <taxon>Eurotiomycetidae</taxon>
        <taxon>Eurotiales</taxon>
        <taxon>Aspergillaceae</taxon>
        <taxon>Aspergillus</taxon>
        <taxon>Aspergillus subgen. Circumdati</taxon>
    </lineage>
</organism>
<reference evidence="1 2" key="1">
    <citation type="journal article" date="2007" name="Nat. Biotechnol.">
        <title>Genome sequencing and analysis of the versatile cell factory Aspergillus niger CBS 513.88.</title>
        <authorList>
            <person name="Pel H.J."/>
            <person name="de Winde J.H."/>
            <person name="Archer D.B."/>
            <person name="Dyer P.S."/>
            <person name="Hofmann G."/>
            <person name="Schaap P.J."/>
            <person name="Turner G."/>
            <person name="de Vries R.P."/>
            <person name="Albang R."/>
            <person name="Albermann K."/>
            <person name="Andersen M.R."/>
            <person name="Bendtsen J.D."/>
            <person name="Benen J.A."/>
            <person name="van den Berg M."/>
            <person name="Breestraat S."/>
            <person name="Caddick M.X."/>
            <person name="Contreras R."/>
            <person name="Cornell M."/>
            <person name="Coutinho P.M."/>
            <person name="Danchin E.G."/>
            <person name="Debets A.J."/>
            <person name="Dekker P."/>
            <person name="van Dijck P.W."/>
            <person name="van Dijk A."/>
            <person name="Dijkhuizen L."/>
            <person name="Driessen A.J."/>
            <person name="d'Enfert C."/>
            <person name="Geysens S."/>
            <person name="Goosen C."/>
            <person name="Groot G.S."/>
            <person name="de Groot P.W."/>
            <person name="Guillemette T."/>
            <person name="Henrissat B."/>
            <person name="Herweijer M."/>
            <person name="van den Hombergh J.P."/>
            <person name="van den Hondel C.A."/>
            <person name="van der Heijden R.T."/>
            <person name="van der Kaaij R.M."/>
            <person name="Klis F.M."/>
            <person name="Kools H.J."/>
            <person name="Kubicek C.P."/>
            <person name="van Kuyk P.A."/>
            <person name="Lauber J."/>
            <person name="Lu X."/>
            <person name="van der Maarel M.J."/>
            <person name="Meulenberg R."/>
            <person name="Menke H."/>
            <person name="Mortimer M.A."/>
            <person name="Nielsen J."/>
            <person name="Oliver S.G."/>
            <person name="Olsthoorn M."/>
            <person name="Pal K."/>
            <person name="van Peij N.N."/>
            <person name="Ram A.F."/>
            <person name="Rinas U."/>
            <person name="Roubos J.A."/>
            <person name="Sagt C.M."/>
            <person name="Schmoll M."/>
            <person name="Sun J."/>
            <person name="Ussery D."/>
            <person name="Varga J."/>
            <person name="Vervecken W."/>
            <person name="van de Vondervoort P.J."/>
            <person name="Wedler H."/>
            <person name="Wosten H.A."/>
            <person name="Zeng A.P."/>
            <person name="van Ooyen A.J."/>
            <person name="Visser J."/>
            <person name="Stam H."/>
        </authorList>
    </citation>
    <scope>NUCLEOTIDE SEQUENCE [LARGE SCALE GENOMIC DNA]</scope>
    <source>
        <strain evidence="2">CBS 513.88 / FGSC A1513 / ATCC MYA-4892</strain>
    </source>
</reference>
<dbReference type="AlphaFoldDB" id="A2QYJ3"/>
<evidence type="ECO:0000313" key="1">
    <source>
        <dbReference type="EMBL" id="CAK48428.1"/>
    </source>
</evidence>
<name>A2QYJ3_ASPNC</name>
<keyword evidence="2" id="KW-1185">Reference proteome</keyword>
<protein>
    <submittedName>
        <fullName evidence="1">Contig An12c0060, genomic contig</fullName>
    </submittedName>
</protein>
<dbReference type="Proteomes" id="UP000006706">
    <property type="component" value="Chromosome 3L"/>
</dbReference>
<gene>
    <name evidence="1" type="ORF">An12g01450</name>
</gene>
<proteinExistence type="predicted"/>
<sequence length="28" mass="3265">MVLFVHFGRYKTVLDTHDEKTIADLSPM</sequence>
<dbReference type="EMBL" id="AM270263">
    <property type="protein sequence ID" value="CAK48428.1"/>
    <property type="molecule type" value="Genomic_DNA"/>
</dbReference>
<dbReference type="HOGENOM" id="CLU_3413071_0_0_1"/>
<dbReference type="VEuPathDB" id="FungiDB:An12g01450"/>
<evidence type="ECO:0000313" key="2">
    <source>
        <dbReference type="Proteomes" id="UP000006706"/>
    </source>
</evidence>
<accession>A2QYJ3</accession>